<dbReference type="RefSeq" id="WP_203777114.1">
    <property type="nucleotide sequence ID" value="NZ_BAAABO010000024.1"/>
</dbReference>
<dbReference type="InterPro" id="IPR050267">
    <property type="entry name" value="Anti-sigma-factor_SerPK"/>
</dbReference>
<sequence length="333" mass="35863">MSRHEPRAAPGADTFFHTALVLDAARTVETVLLPQLRRLLDAGEPVFMVVSDHTAAVVRRSLGAAGGALQWGDSAGMYQRLGFTYEGFRRHLAAEHADGRRVHVIAEPDLTAGGDDTTPSRAVEYLAYESICNDTYAPYGCPVTCLWDSRRHPPELIDQVRKVHDHELTEDGPIPSPAYVPPGDYLAGRDAAPLDDVPDSARDLRLGDAAELGRLRAVLRSSAGRGPFTDQAVDDIVVAATEVAANGLVHGAAPVRVRFWRHGDTFVVQADDRGGYPVPPDAGYRPPGPSAGPGGRGLWLARQLADTVSTHTSPGHTSVRMHFPIEITNRNPS</sequence>
<dbReference type="InterPro" id="IPR036890">
    <property type="entry name" value="HATPase_C_sf"/>
</dbReference>
<keyword evidence="1" id="KW-0808">Transferase</keyword>
<proteinExistence type="predicted"/>
<organism evidence="5 6">
    <name type="scientific">Paractinoplanes deccanensis</name>
    <dbReference type="NCBI Taxonomy" id="113561"/>
    <lineage>
        <taxon>Bacteria</taxon>
        <taxon>Bacillati</taxon>
        <taxon>Actinomycetota</taxon>
        <taxon>Actinomycetes</taxon>
        <taxon>Micromonosporales</taxon>
        <taxon>Micromonosporaceae</taxon>
        <taxon>Paractinoplanes</taxon>
    </lineage>
</organism>
<keyword evidence="6" id="KW-1185">Reference proteome</keyword>
<feature type="region of interest" description="Disordered" evidence="2">
    <location>
        <begin position="271"/>
        <end position="294"/>
    </location>
</feature>
<evidence type="ECO:0000259" key="3">
    <source>
        <dbReference type="Pfam" id="PF13581"/>
    </source>
</evidence>
<feature type="domain" description="Histidine kinase/HSP90-like ATPase" evidence="3">
    <location>
        <begin position="209"/>
        <end position="322"/>
    </location>
</feature>
<evidence type="ECO:0000313" key="6">
    <source>
        <dbReference type="Proteomes" id="UP000609879"/>
    </source>
</evidence>
<dbReference type="Pfam" id="PF14417">
    <property type="entry name" value="MEDS"/>
    <property type="match status" value="1"/>
</dbReference>
<dbReference type="PANTHER" id="PTHR35526">
    <property type="entry name" value="ANTI-SIGMA-F FACTOR RSBW-RELATED"/>
    <property type="match status" value="1"/>
</dbReference>
<keyword evidence="1" id="KW-0418">Kinase</keyword>
<keyword evidence="1" id="KW-0723">Serine/threonine-protein kinase</keyword>
<dbReference type="Pfam" id="PF13581">
    <property type="entry name" value="HATPase_c_2"/>
    <property type="match status" value="1"/>
</dbReference>
<reference evidence="5 6" key="1">
    <citation type="submission" date="2021-01" db="EMBL/GenBank/DDBJ databases">
        <title>Whole genome shotgun sequence of Actinoplanes deccanensis NBRC 13994.</title>
        <authorList>
            <person name="Komaki H."/>
            <person name="Tamura T."/>
        </authorList>
    </citation>
    <scope>NUCLEOTIDE SEQUENCE [LARGE SCALE GENOMIC DNA]</scope>
    <source>
        <strain evidence="5 6">NBRC 13994</strain>
    </source>
</reference>
<name>A0ABQ3YJE4_9ACTN</name>
<evidence type="ECO:0000313" key="5">
    <source>
        <dbReference type="EMBL" id="GID80112.1"/>
    </source>
</evidence>
<dbReference type="PANTHER" id="PTHR35526:SF3">
    <property type="entry name" value="ANTI-SIGMA-F FACTOR RSBW"/>
    <property type="match status" value="1"/>
</dbReference>
<dbReference type="Proteomes" id="UP000609879">
    <property type="component" value="Unassembled WGS sequence"/>
</dbReference>
<comment type="caution">
    <text evidence="5">The sequence shown here is derived from an EMBL/GenBank/DDBJ whole genome shotgun (WGS) entry which is preliminary data.</text>
</comment>
<protein>
    <recommendedName>
        <fullName evidence="7">Anti-sigma regulatory factor (Ser/Thr protein kinase)</fullName>
    </recommendedName>
</protein>
<evidence type="ECO:0008006" key="7">
    <source>
        <dbReference type="Google" id="ProtNLM"/>
    </source>
</evidence>
<dbReference type="SUPFAM" id="SSF55874">
    <property type="entry name" value="ATPase domain of HSP90 chaperone/DNA topoisomerase II/histidine kinase"/>
    <property type="match status" value="1"/>
</dbReference>
<evidence type="ECO:0000259" key="4">
    <source>
        <dbReference type="Pfam" id="PF14417"/>
    </source>
</evidence>
<accession>A0ABQ3YJE4</accession>
<dbReference type="InterPro" id="IPR003594">
    <property type="entry name" value="HATPase_dom"/>
</dbReference>
<dbReference type="Gene3D" id="3.30.565.10">
    <property type="entry name" value="Histidine kinase-like ATPase, C-terminal domain"/>
    <property type="match status" value="1"/>
</dbReference>
<dbReference type="InterPro" id="IPR025847">
    <property type="entry name" value="MEDS_domain"/>
</dbReference>
<evidence type="ECO:0000256" key="1">
    <source>
        <dbReference type="ARBA" id="ARBA00022527"/>
    </source>
</evidence>
<evidence type="ECO:0000256" key="2">
    <source>
        <dbReference type="SAM" id="MobiDB-lite"/>
    </source>
</evidence>
<gene>
    <name evidence="5" type="ORF">Ade02nite_87530</name>
</gene>
<dbReference type="EMBL" id="BOMI01000186">
    <property type="protein sequence ID" value="GID80112.1"/>
    <property type="molecule type" value="Genomic_DNA"/>
</dbReference>
<feature type="domain" description="MEDS" evidence="4">
    <location>
        <begin position="17"/>
        <end position="164"/>
    </location>
</feature>